<sequence>MQRFLDGALDVKRVEAMEDRNTSTKSENHSRPMSGESLAAGNDDKDEVEKSLHYLSNKIDSVIHIFIEKGEFPSGVQLPKASSLANGSEDLLYSSNIAFQIAASIKRAQSCDKVGNDSNPSIVCEKENELSPKIIAEKLVASLDPTVNGLSIRACNGHINFYASNPVLIQKNLLCTEDISSKYIMINHKMSQRTHIACFWLILHYYKFFPMVIAQFLLVVLALSINNI</sequence>
<proteinExistence type="predicted"/>
<dbReference type="Proteomes" id="UP001374535">
    <property type="component" value="Chromosome 6"/>
</dbReference>
<dbReference type="GO" id="GO:0004814">
    <property type="term" value="F:arginine-tRNA ligase activity"/>
    <property type="evidence" value="ECO:0007669"/>
    <property type="project" value="InterPro"/>
</dbReference>
<feature type="transmembrane region" description="Helical" evidence="2">
    <location>
        <begin position="198"/>
        <end position="225"/>
    </location>
</feature>
<name>A0AAQ3ND90_VIGMU</name>
<dbReference type="SMART" id="SM01016">
    <property type="entry name" value="Arg_tRNA_synt_N"/>
    <property type="match status" value="1"/>
</dbReference>
<evidence type="ECO:0000256" key="2">
    <source>
        <dbReference type="SAM" id="Phobius"/>
    </source>
</evidence>
<accession>A0AAQ3ND90</accession>
<evidence type="ECO:0000256" key="1">
    <source>
        <dbReference type="SAM" id="MobiDB-lite"/>
    </source>
</evidence>
<feature type="domain" description="Arginyl tRNA synthetase N-terminal" evidence="3">
    <location>
        <begin position="53"/>
        <end position="163"/>
    </location>
</feature>
<dbReference type="GO" id="GO:0005524">
    <property type="term" value="F:ATP binding"/>
    <property type="evidence" value="ECO:0007669"/>
    <property type="project" value="InterPro"/>
</dbReference>
<feature type="region of interest" description="Disordered" evidence="1">
    <location>
        <begin position="15"/>
        <end position="43"/>
    </location>
</feature>
<dbReference type="GO" id="GO:0005737">
    <property type="term" value="C:cytoplasm"/>
    <property type="evidence" value="ECO:0007669"/>
    <property type="project" value="InterPro"/>
</dbReference>
<evidence type="ECO:0000259" key="3">
    <source>
        <dbReference type="SMART" id="SM01016"/>
    </source>
</evidence>
<reference evidence="4 5" key="1">
    <citation type="journal article" date="2023" name="Life. Sci Alliance">
        <title>Evolutionary insights into 3D genome organization and epigenetic landscape of Vigna mungo.</title>
        <authorList>
            <person name="Junaid A."/>
            <person name="Singh B."/>
            <person name="Bhatia S."/>
        </authorList>
    </citation>
    <scope>NUCLEOTIDE SEQUENCE [LARGE SCALE GENOMIC DNA]</scope>
    <source>
        <strain evidence="4">Urdbean</strain>
    </source>
</reference>
<evidence type="ECO:0000313" key="5">
    <source>
        <dbReference type="Proteomes" id="UP001374535"/>
    </source>
</evidence>
<organism evidence="4 5">
    <name type="scientific">Vigna mungo</name>
    <name type="common">Black gram</name>
    <name type="synonym">Phaseolus mungo</name>
    <dbReference type="NCBI Taxonomy" id="3915"/>
    <lineage>
        <taxon>Eukaryota</taxon>
        <taxon>Viridiplantae</taxon>
        <taxon>Streptophyta</taxon>
        <taxon>Embryophyta</taxon>
        <taxon>Tracheophyta</taxon>
        <taxon>Spermatophyta</taxon>
        <taxon>Magnoliopsida</taxon>
        <taxon>eudicotyledons</taxon>
        <taxon>Gunneridae</taxon>
        <taxon>Pentapetalae</taxon>
        <taxon>rosids</taxon>
        <taxon>fabids</taxon>
        <taxon>Fabales</taxon>
        <taxon>Fabaceae</taxon>
        <taxon>Papilionoideae</taxon>
        <taxon>50 kb inversion clade</taxon>
        <taxon>NPAAA clade</taxon>
        <taxon>indigoferoid/millettioid clade</taxon>
        <taxon>Phaseoleae</taxon>
        <taxon>Vigna</taxon>
    </lineage>
</organism>
<gene>
    <name evidence="4" type="ORF">V8G54_021046</name>
</gene>
<feature type="compositionally biased region" description="Basic and acidic residues" evidence="1">
    <location>
        <begin position="15"/>
        <end position="30"/>
    </location>
</feature>
<dbReference type="Gene3D" id="3.30.1360.70">
    <property type="entry name" value="Arginyl tRNA synthetase N-terminal domain"/>
    <property type="match status" value="1"/>
</dbReference>
<keyword evidence="5" id="KW-1185">Reference proteome</keyword>
<protein>
    <recommendedName>
        <fullName evidence="3">Arginyl tRNA synthetase N-terminal domain-containing protein</fullName>
    </recommendedName>
</protein>
<dbReference type="EMBL" id="CP144695">
    <property type="protein sequence ID" value="WVZ07700.1"/>
    <property type="molecule type" value="Genomic_DNA"/>
</dbReference>
<dbReference type="AlphaFoldDB" id="A0AAQ3ND90"/>
<dbReference type="InterPro" id="IPR036695">
    <property type="entry name" value="Arg-tRNA-synth_N_sf"/>
</dbReference>
<dbReference type="InterPro" id="IPR005148">
    <property type="entry name" value="Arg-tRNA-synth_N"/>
</dbReference>
<keyword evidence="2" id="KW-1133">Transmembrane helix</keyword>
<keyword evidence="2" id="KW-0812">Transmembrane</keyword>
<keyword evidence="2" id="KW-0472">Membrane</keyword>
<dbReference type="GO" id="GO:0006420">
    <property type="term" value="P:arginyl-tRNA aminoacylation"/>
    <property type="evidence" value="ECO:0007669"/>
    <property type="project" value="InterPro"/>
</dbReference>
<evidence type="ECO:0000313" key="4">
    <source>
        <dbReference type="EMBL" id="WVZ07700.1"/>
    </source>
</evidence>